<keyword evidence="9" id="KW-1015">Disulfide bond</keyword>
<feature type="domain" description="Ig-like" evidence="14">
    <location>
        <begin position="328"/>
        <end position="421"/>
    </location>
</feature>
<feature type="compositionally biased region" description="Pro residues" evidence="12">
    <location>
        <begin position="1145"/>
        <end position="1156"/>
    </location>
</feature>
<dbReference type="CDD" id="cd00063">
    <property type="entry name" value="FN3"/>
    <property type="match status" value="3"/>
</dbReference>
<keyword evidence="4 13" id="KW-0812">Transmembrane</keyword>
<keyword evidence="3" id="KW-1003">Cell membrane</keyword>
<feature type="domain" description="Fibronectin type-III" evidence="15">
    <location>
        <begin position="663"/>
        <end position="756"/>
    </location>
</feature>
<feature type="domain" description="Fibronectin type-III" evidence="15">
    <location>
        <begin position="543"/>
        <end position="638"/>
    </location>
</feature>
<keyword evidence="11" id="KW-0393">Immunoglobulin domain</keyword>
<dbReference type="FunFam" id="2.60.40.10:FF:000008">
    <property type="entry name" value="roundabout homolog 2 isoform X2"/>
    <property type="match status" value="2"/>
</dbReference>
<evidence type="ECO:0000256" key="1">
    <source>
        <dbReference type="ARBA" id="ARBA00004167"/>
    </source>
</evidence>
<evidence type="ECO:0000256" key="8">
    <source>
        <dbReference type="ARBA" id="ARBA00023136"/>
    </source>
</evidence>
<dbReference type="SMART" id="SM00408">
    <property type="entry name" value="IGc2"/>
    <property type="match status" value="5"/>
</dbReference>
<keyword evidence="16" id="KW-1185">Reference proteome</keyword>
<dbReference type="Gene3D" id="2.60.40.10">
    <property type="entry name" value="Immunoglobulins"/>
    <property type="match status" value="8"/>
</dbReference>
<organism evidence="16 17">
    <name type="scientific">Syphacia muris</name>
    <dbReference type="NCBI Taxonomy" id="451379"/>
    <lineage>
        <taxon>Eukaryota</taxon>
        <taxon>Metazoa</taxon>
        <taxon>Ecdysozoa</taxon>
        <taxon>Nematoda</taxon>
        <taxon>Chromadorea</taxon>
        <taxon>Rhabditida</taxon>
        <taxon>Spirurina</taxon>
        <taxon>Oxyuridomorpha</taxon>
        <taxon>Oxyuroidea</taxon>
        <taxon>Oxyuridae</taxon>
        <taxon>Syphacia</taxon>
    </lineage>
</organism>
<feature type="compositionally biased region" description="Pro residues" evidence="12">
    <location>
        <begin position="1048"/>
        <end position="1063"/>
    </location>
</feature>
<dbReference type="FunFam" id="2.60.40.10:FF:000600">
    <property type="entry name" value="Contactin 2"/>
    <property type="match status" value="1"/>
</dbReference>
<dbReference type="InterPro" id="IPR003599">
    <property type="entry name" value="Ig_sub"/>
</dbReference>
<dbReference type="PANTHER" id="PTHR10075">
    <property type="entry name" value="BASIGIN RELATED"/>
    <property type="match status" value="1"/>
</dbReference>
<evidence type="ECO:0000256" key="5">
    <source>
        <dbReference type="ARBA" id="ARBA00022729"/>
    </source>
</evidence>
<dbReference type="Pfam" id="PF00041">
    <property type="entry name" value="fn3"/>
    <property type="match status" value="3"/>
</dbReference>
<feature type="region of interest" description="Disordered" evidence="12">
    <location>
        <begin position="1093"/>
        <end position="1173"/>
    </location>
</feature>
<dbReference type="SUPFAM" id="SSF48726">
    <property type="entry name" value="Immunoglobulin"/>
    <property type="match status" value="5"/>
</dbReference>
<feature type="compositionally biased region" description="Polar residues" evidence="12">
    <location>
        <begin position="1108"/>
        <end position="1122"/>
    </location>
</feature>
<evidence type="ECO:0000259" key="14">
    <source>
        <dbReference type="PROSITE" id="PS50835"/>
    </source>
</evidence>
<dbReference type="WBParaSite" id="SMUV_0000116701-mRNA-1">
    <property type="protein sequence ID" value="SMUV_0000116701-mRNA-1"/>
    <property type="gene ID" value="SMUV_0000116701"/>
</dbReference>
<dbReference type="Pfam" id="PF13927">
    <property type="entry name" value="Ig_3"/>
    <property type="match status" value="1"/>
</dbReference>
<dbReference type="GO" id="GO:0007411">
    <property type="term" value="P:axon guidance"/>
    <property type="evidence" value="ECO:0007669"/>
    <property type="project" value="TreeGrafter"/>
</dbReference>
<dbReference type="GO" id="GO:0005886">
    <property type="term" value="C:plasma membrane"/>
    <property type="evidence" value="ECO:0007669"/>
    <property type="project" value="UniProtKB-SubCell"/>
</dbReference>
<protein>
    <submittedName>
        <fullName evidence="17">Down syndrome cell adhesion molecule-like protein Dscam2</fullName>
    </submittedName>
</protein>
<evidence type="ECO:0000256" key="2">
    <source>
        <dbReference type="ARBA" id="ARBA00004236"/>
    </source>
</evidence>
<dbReference type="InterPro" id="IPR013783">
    <property type="entry name" value="Ig-like_fold"/>
</dbReference>
<evidence type="ECO:0000256" key="9">
    <source>
        <dbReference type="ARBA" id="ARBA00023157"/>
    </source>
</evidence>
<evidence type="ECO:0000313" key="16">
    <source>
        <dbReference type="Proteomes" id="UP000046393"/>
    </source>
</evidence>
<evidence type="ECO:0000259" key="15">
    <source>
        <dbReference type="PROSITE" id="PS50853"/>
    </source>
</evidence>
<evidence type="ECO:0000256" key="6">
    <source>
        <dbReference type="ARBA" id="ARBA00022737"/>
    </source>
</evidence>
<feature type="domain" description="Fibronectin type-III" evidence="15">
    <location>
        <begin position="761"/>
        <end position="855"/>
    </location>
</feature>
<keyword evidence="5" id="KW-0732">Signal</keyword>
<evidence type="ECO:0000256" key="11">
    <source>
        <dbReference type="ARBA" id="ARBA00023319"/>
    </source>
</evidence>
<feature type="transmembrane region" description="Helical" evidence="13">
    <location>
        <begin position="881"/>
        <end position="905"/>
    </location>
</feature>
<dbReference type="Pfam" id="PF07679">
    <property type="entry name" value="I-set"/>
    <property type="match status" value="3"/>
</dbReference>
<feature type="domain" description="Ig-like" evidence="14">
    <location>
        <begin position="429"/>
        <end position="520"/>
    </location>
</feature>
<dbReference type="InterPro" id="IPR003961">
    <property type="entry name" value="FN3_dom"/>
</dbReference>
<keyword evidence="8 13" id="KW-0472">Membrane</keyword>
<keyword evidence="7 13" id="KW-1133">Transmembrane helix</keyword>
<evidence type="ECO:0000256" key="13">
    <source>
        <dbReference type="SAM" id="Phobius"/>
    </source>
</evidence>
<reference evidence="17" key="1">
    <citation type="submission" date="2017-02" db="UniProtKB">
        <authorList>
            <consortium name="WormBaseParasite"/>
        </authorList>
    </citation>
    <scope>IDENTIFICATION</scope>
</reference>
<dbReference type="InterPro" id="IPR036116">
    <property type="entry name" value="FN3_sf"/>
</dbReference>
<dbReference type="SUPFAM" id="SSF49265">
    <property type="entry name" value="Fibronectin type III"/>
    <property type="match status" value="2"/>
</dbReference>
<dbReference type="GO" id="GO:0007156">
    <property type="term" value="P:homophilic cell adhesion via plasma membrane adhesion molecules"/>
    <property type="evidence" value="ECO:0007669"/>
    <property type="project" value="TreeGrafter"/>
</dbReference>
<dbReference type="SMART" id="SM00060">
    <property type="entry name" value="FN3"/>
    <property type="match status" value="3"/>
</dbReference>
<feature type="domain" description="Ig-like" evidence="14">
    <location>
        <begin position="158"/>
        <end position="233"/>
    </location>
</feature>
<dbReference type="PROSITE" id="PS50835">
    <property type="entry name" value="IG_LIKE"/>
    <property type="match status" value="5"/>
</dbReference>
<evidence type="ECO:0000256" key="3">
    <source>
        <dbReference type="ARBA" id="ARBA00022475"/>
    </source>
</evidence>
<evidence type="ECO:0000256" key="10">
    <source>
        <dbReference type="ARBA" id="ARBA00023180"/>
    </source>
</evidence>
<dbReference type="InterPro" id="IPR013098">
    <property type="entry name" value="Ig_I-set"/>
</dbReference>
<name>A0A0N5AAJ1_9BILA</name>
<feature type="transmembrane region" description="Helical" evidence="13">
    <location>
        <begin position="7"/>
        <end position="28"/>
    </location>
</feature>
<dbReference type="InterPro" id="IPR007110">
    <property type="entry name" value="Ig-like_dom"/>
</dbReference>
<accession>A0A0N5AAJ1</accession>
<dbReference type="PANTHER" id="PTHR10075:SF100">
    <property type="entry name" value="FASCICLIN-2"/>
    <property type="match status" value="1"/>
</dbReference>
<feature type="region of interest" description="Disordered" evidence="12">
    <location>
        <begin position="1044"/>
        <end position="1063"/>
    </location>
</feature>
<keyword evidence="6" id="KW-0677">Repeat</keyword>
<dbReference type="Pfam" id="PF13895">
    <property type="entry name" value="Ig_2"/>
    <property type="match status" value="1"/>
</dbReference>
<feature type="domain" description="Ig-like" evidence="14">
    <location>
        <begin position="238"/>
        <end position="323"/>
    </location>
</feature>
<dbReference type="GO" id="GO:0098632">
    <property type="term" value="F:cell-cell adhesion mediator activity"/>
    <property type="evidence" value="ECO:0007669"/>
    <property type="project" value="TreeGrafter"/>
</dbReference>
<dbReference type="PROSITE" id="PS50853">
    <property type="entry name" value="FN3"/>
    <property type="match status" value="3"/>
</dbReference>
<feature type="domain" description="Ig-like" evidence="14">
    <location>
        <begin position="44"/>
        <end position="138"/>
    </location>
</feature>
<dbReference type="Proteomes" id="UP000046393">
    <property type="component" value="Unplaced"/>
</dbReference>
<proteinExistence type="predicted"/>
<dbReference type="FunFam" id="2.60.40.10:FF:000273">
    <property type="entry name" value="contactin-3 isoform X1"/>
    <property type="match status" value="1"/>
</dbReference>
<dbReference type="SMART" id="SM00409">
    <property type="entry name" value="IG"/>
    <property type="match status" value="5"/>
</dbReference>
<dbReference type="InterPro" id="IPR013106">
    <property type="entry name" value="Ig_V-set"/>
</dbReference>
<dbReference type="InterPro" id="IPR003598">
    <property type="entry name" value="Ig_sub2"/>
</dbReference>
<evidence type="ECO:0000256" key="4">
    <source>
        <dbReference type="ARBA" id="ARBA00022692"/>
    </source>
</evidence>
<dbReference type="GO" id="GO:0030424">
    <property type="term" value="C:axon"/>
    <property type="evidence" value="ECO:0007669"/>
    <property type="project" value="TreeGrafter"/>
</dbReference>
<keyword evidence="10" id="KW-0325">Glycoprotein</keyword>
<dbReference type="STRING" id="451379.A0A0N5AAJ1"/>
<feature type="region of interest" description="Disordered" evidence="12">
    <location>
        <begin position="1200"/>
        <end position="1269"/>
    </location>
</feature>
<evidence type="ECO:0000313" key="17">
    <source>
        <dbReference type="WBParaSite" id="SMUV_0000116701-mRNA-1"/>
    </source>
</evidence>
<sequence length="1348" mass="150033">MFCDLTISAYFYLFLFFTVYIILAFFVAGNSADETVTVLDSRIPVIYEHPLDVIVGKGEPATLNCAARGPDVNISWYKDDKFVRTNKEDNQSHRLILRNGALFLLKVNGGKNESDAGNYYCVAKNAYGSARSREASLKIALLLDDFKIRPRGVQAILGQDTVLECSPPHGFPEPIVSWRKNEQEFHIEKDSRITLNPPGNLVFSEVDRKDAGMYQCVATNVAGEKVSNPVKLSVYEKPYFQVKPKNLSVEVGKTAKFDCRASGDPMPSISWKKRDGPMPVGRAYISKGSDGLTIEKVEVGDKGEYICIAKNQAGTIEESARLDIFEQPQFLVKPEEVTVERGGTAFFNCKAKGHPDPALFWLREGQQELYFPGSTDGRIKILEDARLVIRNVEPSDAGYYICSTLNAHGSNLARAALKVVSKTLVRDPPPVIVYGPANQTLAVGSPAFLPCQATGRSPTFIKWFKDDQMVHFEDNDKKGRFNQSSTGSLRISELRLSDSGIYTCQARSRDGETTWTASLVVQSPDSAPFAANRMPDTAAFPSAPGTPIIKNVTDNAVCMEWTIPDSYGSSLITSYMLQYFSPDKEQTWYNLNDYIRDPNHCVKGLTSSESYVFIVRAENSKGLGPPSEISEVAYTSPRVNYDNNVMTSNYDSNNAWQQLASKQLVELAEVRTVNSTAVEVFWKTHQPDSAIDGYYIQWRRPGSPDINYMKVSSRETQSAILNGLKPYTDYDFFVIPYHGSSRGRSSNSLEGKTDEAPPSEPPPEVRVRMMNLTTLRISWQKPPQKTLNGVCVGYQVNIIGGGLRYSRNITTNERAASVTLFHLEPNMSYTVKVAARTKAGIGVFRQLDPVLMNEQTLQEHKRLMHSSSGMGGFLQIFEKPWFIPVAAVLIWLILVGIIAFIYWKWRSLRGKSNRMPFIKINDGSVQMSARDAMWMGRPNFSSTQRSLLLSGTAPNGNCGAPPVYTQTPHNTDYYIDGQITHGDYPVSFLSTINRSQSPNHYHYASLSGNPIVSNFCGTNQIMDDPSPYATTTLVLNNRRKWMQEDGVPKPPVLPSNPVPSGPPPRYLLSSDCNTMNGRRSANLITHPLVESRSQGFIRPDSPPHTDVTYVQSSDGTGGSSNARLKIGTLGNGRRTPPKQTLMDFLPPPPLEAPPPESSQDIESPPKSASIKNDEKSYMRLCGNDLYDAVSENLLPESEKRYNHSAPLAMNRPNSRLRTGCRSNGAGRQDEDDSQRSSLMMDENGCAPFCSSSEADEENSESEVGHVRNRNDVSSSIDHVQHRPLQPCMGISASTLSQNSYQYRIHLDIYGIRFFDFCYYDFSDDGCSVRRSISRLKQPPQRGVKNELV</sequence>
<comment type="subcellular location">
    <subcellularLocation>
        <location evidence="2">Cell membrane</location>
    </subcellularLocation>
    <subcellularLocation>
        <location evidence="1">Membrane</location>
        <topology evidence="1">Single-pass membrane protein</topology>
    </subcellularLocation>
</comment>
<dbReference type="GO" id="GO:0070593">
    <property type="term" value="P:dendrite self-avoidance"/>
    <property type="evidence" value="ECO:0007669"/>
    <property type="project" value="TreeGrafter"/>
</dbReference>
<feature type="region of interest" description="Disordered" evidence="12">
    <location>
        <begin position="741"/>
        <end position="765"/>
    </location>
</feature>
<dbReference type="InterPro" id="IPR036179">
    <property type="entry name" value="Ig-like_dom_sf"/>
</dbReference>
<dbReference type="SMART" id="SM00406">
    <property type="entry name" value="IGv"/>
    <property type="match status" value="3"/>
</dbReference>
<evidence type="ECO:0000256" key="7">
    <source>
        <dbReference type="ARBA" id="ARBA00022989"/>
    </source>
</evidence>
<evidence type="ECO:0000256" key="12">
    <source>
        <dbReference type="SAM" id="MobiDB-lite"/>
    </source>
</evidence>